<evidence type="ECO:0000313" key="5">
    <source>
        <dbReference type="Proteomes" id="UP001558652"/>
    </source>
</evidence>
<feature type="domain" description="Integrator complex subunit 1 RPB2-binding" evidence="2">
    <location>
        <begin position="294"/>
        <end position="448"/>
    </location>
</feature>
<evidence type="ECO:0000259" key="2">
    <source>
        <dbReference type="Pfam" id="PF12432"/>
    </source>
</evidence>
<feature type="compositionally biased region" description="Low complexity" evidence="1">
    <location>
        <begin position="77"/>
        <end position="96"/>
    </location>
</feature>
<name>A0ABD0YAR8_9HEMI</name>
<dbReference type="EMBL" id="JBFDAA010000010">
    <property type="protein sequence ID" value="KAL1124337.1"/>
    <property type="molecule type" value="Genomic_DNA"/>
</dbReference>
<dbReference type="InterPro" id="IPR022145">
    <property type="entry name" value="INTS1_RPB2-bd"/>
</dbReference>
<dbReference type="Pfam" id="PF22929">
    <property type="entry name" value="INTS1_INTS2-bd"/>
    <property type="match status" value="1"/>
</dbReference>
<dbReference type="PANTHER" id="PTHR21224:SF1">
    <property type="entry name" value="INTEGRATOR COMPLEX SUBUNIT 1"/>
    <property type="match status" value="1"/>
</dbReference>
<evidence type="ECO:0000313" key="4">
    <source>
        <dbReference type="EMBL" id="KAL1124337.1"/>
    </source>
</evidence>
<feature type="domain" description="Integrator complex subunit 1 INTS2-binding" evidence="3">
    <location>
        <begin position="896"/>
        <end position="1214"/>
    </location>
</feature>
<evidence type="ECO:0008006" key="6">
    <source>
        <dbReference type="Google" id="ProtNLM"/>
    </source>
</evidence>
<dbReference type="Proteomes" id="UP001558652">
    <property type="component" value="Unassembled WGS sequence"/>
</dbReference>
<sequence>MERGKGSSGRGGKNKAPQFPVNLYPLGPKSNDAKLRPILPKGAGQQPGERDRKREGSSLAGVVTSKKVKTGGLLNRTPGTSANSPAPSSSPSPATSDAWEASALDIDPSEFVIQVLEAAEADDNEKVVGYICGAVKLLRSQRLKPDSVLYESLAYLTKIRPLLFTNECVVNALCSLLKKDNVYAFKTKGNTCVLTLAVSILACAFQNIKKWPEIFVKMYLEDAGGERAWVDNELCKSFVDNIVSSFSTKQIPVSVDPAGRVDQQDDDIVPVLKQPVLSETRAEPIQVIPRSKEAVESLILDCVKEQLSRKQSPDMINRNFLKMLSSLCGIGEIRLLVASRLEAWFQNPKLMRSAQELLMSLCVNCTAHTIKDAEVINCLIKMRLKSKALCTYYLACIKELVSGSSENLSTALKQTIYNELSNSRNPNNMAMLSVMFQYDPEPAALVLAEIFQELLLSREDYLRPLRALLRELSRVLRSELRLITFCYGLMNRTEPLPRDCDNVRVFAATADLISLATFLAVMPHARSEKKDFQLIERTQTVISNIQKNAVWWLQETALGVYRPSPQDFSHALQKVLLLEPAEQYYKVDMWPPEQDRNLFMRMSTEVPVLEETLITVLALGLSKDHPLTPVEALEISEQVVRRAASVQTSIIPVLKTDKIKIFDLVFNLCAYRHPENIDLPTGYSPPTLAISALYWKGWTILLILSAHNPAHMGTVAWQKYPTLRILMEMCITSHFAFPQGFDELQLLALEKQKILEFESHLAAASTKMEITEQTSLLLSQLVTMDPFGSARRPPPPTLELIKSLNTTLRLGHLLCRSRNPDFLLDIIHRQGSSQSMPWLADLVHNSEGALNHLPVQCLCEFLLSTSHKQEGKYQQLLSHLQSILTDPQQDPSNTCEVLDYFLKRLSSPSNRTLAIAGLKLVISPLSEEEGMETDKNKDDTSWLTQQLPILPHFKIARTQIIASLRSACQVENDPNLVTAYLCFLSHHADGDLSEMTDLVLDMAQLIVERSTIMAAILPNTDQPNPALDAFVSIFYNYITKAREPRREAYAWSESQDQVLVTWPTSEECTVHILVVHAIVILLTYGPTAVSKSTYYNHLLDTWFPKEIEQAPKGFLVDTSEEALLIPDWLKLRMIRSHVPRLVEAALTDLDISQLILFIQSFGIPIASMSQLLATLDSAVLTDQDAVGEAVIDKAYMVQLVEVQHRRGAVSGETFTKVLDLLEPSKPQTVDETDFMMMVREKRQRINQRFLSESEGTAALDELFGKGPVVRSEIDPKSLGVYMVNTLVHEMCSTESPNSRTFLVEFMDHLLNRTLTNFIFVSSFGANNEFACPIFRLLTTFSHLCPNLTHLCRHIVVSGINKHLS</sequence>
<proteinExistence type="predicted"/>
<feature type="compositionally biased region" description="Gly residues" evidence="1">
    <location>
        <begin position="1"/>
        <end position="11"/>
    </location>
</feature>
<organism evidence="4 5">
    <name type="scientific">Ranatra chinensis</name>
    <dbReference type="NCBI Taxonomy" id="642074"/>
    <lineage>
        <taxon>Eukaryota</taxon>
        <taxon>Metazoa</taxon>
        <taxon>Ecdysozoa</taxon>
        <taxon>Arthropoda</taxon>
        <taxon>Hexapoda</taxon>
        <taxon>Insecta</taxon>
        <taxon>Pterygota</taxon>
        <taxon>Neoptera</taxon>
        <taxon>Paraneoptera</taxon>
        <taxon>Hemiptera</taxon>
        <taxon>Heteroptera</taxon>
        <taxon>Panheteroptera</taxon>
        <taxon>Nepomorpha</taxon>
        <taxon>Nepidae</taxon>
        <taxon>Ranatrinae</taxon>
        <taxon>Ranatra</taxon>
    </lineage>
</organism>
<evidence type="ECO:0000256" key="1">
    <source>
        <dbReference type="SAM" id="MobiDB-lite"/>
    </source>
</evidence>
<evidence type="ECO:0000259" key="3">
    <source>
        <dbReference type="Pfam" id="PF22929"/>
    </source>
</evidence>
<dbReference type="InterPro" id="IPR053966">
    <property type="entry name" value="INTS1_INTS2-bd"/>
</dbReference>
<dbReference type="Pfam" id="PF12432">
    <property type="entry name" value="INTS1_RP2B-bd"/>
    <property type="match status" value="1"/>
</dbReference>
<reference evidence="4 5" key="1">
    <citation type="submission" date="2024-07" db="EMBL/GenBank/DDBJ databases">
        <title>Chromosome-level genome assembly of the water stick insect Ranatra chinensis (Heteroptera: Nepidae).</title>
        <authorList>
            <person name="Liu X."/>
        </authorList>
    </citation>
    <scope>NUCLEOTIDE SEQUENCE [LARGE SCALE GENOMIC DNA]</scope>
    <source>
        <strain evidence="4">Cailab_2021Rc</strain>
        <tissue evidence="4">Muscle</tissue>
    </source>
</reference>
<dbReference type="InterPro" id="IPR038902">
    <property type="entry name" value="INTS1"/>
</dbReference>
<keyword evidence="5" id="KW-1185">Reference proteome</keyword>
<comment type="caution">
    <text evidence="4">The sequence shown here is derived from an EMBL/GenBank/DDBJ whole genome shotgun (WGS) entry which is preliminary data.</text>
</comment>
<protein>
    <recommendedName>
        <fullName evidence="6">Integrator complex subunit 1</fullName>
    </recommendedName>
</protein>
<accession>A0ABD0YAR8</accession>
<gene>
    <name evidence="4" type="ORF">AAG570_000966</name>
</gene>
<dbReference type="PANTHER" id="PTHR21224">
    <property type="entry name" value="INTEGRATOR COMPLEX SUBUNIT 1"/>
    <property type="match status" value="1"/>
</dbReference>
<feature type="region of interest" description="Disordered" evidence="1">
    <location>
        <begin position="1"/>
        <end position="97"/>
    </location>
</feature>